<evidence type="ECO:0000313" key="1">
    <source>
        <dbReference type="EMBL" id="VVO45197.1"/>
    </source>
</evidence>
<evidence type="ECO:0000313" key="2">
    <source>
        <dbReference type="Proteomes" id="UP000379480"/>
    </source>
</evidence>
<reference evidence="1 2" key="1">
    <citation type="submission" date="2019-09" db="EMBL/GenBank/DDBJ databases">
        <authorList>
            <person name="Chandra G."/>
            <person name="Truman W A."/>
        </authorList>
    </citation>
    <scope>NUCLEOTIDE SEQUENCE [LARGE SCALE GENOMIC DNA]</scope>
    <source>
        <strain evidence="1">PS723</strain>
    </source>
</reference>
<dbReference type="EMBL" id="CABVHY010000078">
    <property type="protein sequence ID" value="VVO45197.1"/>
    <property type="molecule type" value="Genomic_DNA"/>
</dbReference>
<organism evidence="1 2">
    <name type="scientific">Pseudomonas fluorescens</name>
    <dbReference type="NCBI Taxonomy" id="294"/>
    <lineage>
        <taxon>Bacteria</taxon>
        <taxon>Pseudomonadati</taxon>
        <taxon>Pseudomonadota</taxon>
        <taxon>Gammaproteobacteria</taxon>
        <taxon>Pseudomonadales</taxon>
        <taxon>Pseudomonadaceae</taxon>
        <taxon>Pseudomonas</taxon>
    </lineage>
</organism>
<sequence>MVCFVGEPENEGFVLKDIPGLSTKVRSVLRIRMRTICLGVYGHGVRVAKQLLEGFVDIYHQQCDIAVVFSSGREIEAYERADAVRGFLCA</sequence>
<dbReference type="Proteomes" id="UP000379480">
    <property type="component" value="Unassembled WGS sequence"/>
</dbReference>
<dbReference type="AlphaFoldDB" id="A0A5E7G428"/>
<proteinExistence type="predicted"/>
<protein>
    <submittedName>
        <fullName evidence="1">Uncharacterized protein</fullName>
    </submittedName>
</protein>
<name>A0A5E7G428_PSEFL</name>
<gene>
    <name evidence="1" type="ORF">PS723_06545</name>
</gene>
<accession>A0A5E7G428</accession>